<comment type="caution">
    <text evidence="2">The sequence shown here is derived from an EMBL/GenBank/DDBJ whole genome shotgun (WGS) entry which is preliminary data.</text>
</comment>
<name>A0A4Y2UNN6_ARAVE</name>
<reference evidence="2 3" key="1">
    <citation type="journal article" date="2019" name="Sci. Rep.">
        <title>Orb-weaving spider Araneus ventricosus genome elucidates the spidroin gene catalogue.</title>
        <authorList>
            <person name="Kono N."/>
            <person name="Nakamura H."/>
            <person name="Ohtoshi R."/>
            <person name="Moran D.A.P."/>
            <person name="Shinohara A."/>
            <person name="Yoshida Y."/>
            <person name="Fujiwara M."/>
            <person name="Mori M."/>
            <person name="Tomita M."/>
            <person name="Arakawa K."/>
        </authorList>
    </citation>
    <scope>NUCLEOTIDE SEQUENCE [LARGE SCALE GENOMIC DNA]</scope>
</reference>
<accession>A0A4Y2UNN6</accession>
<dbReference type="Gene3D" id="1.10.238.10">
    <property type="entry name" value="EF-hand"/>
    <property type="match status" value="1"/>
</dbReference>
<evidence type="ECO:0000313" key="3">
    <source>
        <dbReference type="Proteomes" id="UP000499080"/>
    </source>
</evidence>
<dbReference type="Proteomes" id="UP000499080">
    <property type="component" value="Unassembled WGS sequence"/>
</dbReference>
<sequence>MAEKGMQTVFETFAKDGKIAPEVLKNWFKEAAVIGKDTGITEADVDAAVAKTSKDKKGLEFAEIKECVNALAKEKKVEPKELMEKLAAAGSMNSVQQGAIMKIPKISLDCIKNWFKEAAVIGKDTGITKAEVDAAVAKTSKDKKGLEFAEIKECVTALAKEKKVEPKELMQNLSTTIPRKDRKRPEDPRVFIRGDSKFSAKTVIGRKKHKKKPDQTLIYDRKHQHGELAHTKMQKSQALRNHSELSNEVAPGYERFLSPFFRGRGGLVVRSQPWGRRAPGSKPDSTEDPPRMGPVAR</sequence>
<protein>
    <submittedName>
        <fullName evidence="2">Uncharacterized protein</fullName>
    </submittedName>
</protein>
<organism evidence="2 3">
    <name type="scientific">Araneus ventricosus</name>
    <name type="common">Orbweaver spider</name>
    <name type="synonym">Epeira ventricosa</name>
    <dbReference type="NCBI Taxonomy" id="182803"/>
    <lineage>
        <taxon>Eukaryota</taxon>
        <taxon>Metazoa</taxon>
        <taxon>Ecdysozoa</taxon>
        <taxon>Arthropoda</taxon>
        <taxon>Chelicerata</taxon>
        <taxon>Arachnida</taxon>
        <taxon>Araneae</taxon>
        <taxon>Araneomorphae</taxon>
        <taxon>Entelegynae</taxon>
        <taxon>Araneoidea</taxon>
        <taxon>Araneidae</taxon>
        <taxon>Araneus</taxon>
    </lineage>
</organism>
<evidence type="ECO:0000313" key="2">
    <source>
        <dbReference type="EMBL" id="GBO14659.1"/>
    </source>
</evidence>
<dbReference type="EMBL" id="BGPR01038778">
    <property type="protein sequence ID" value="GBO14659.1"/>
    <property type="molecule type" value="Genomic_DNA"/>
</dbReference>
<dbReference type="OrthoDB" id="548799at2759"/>
<feature type="region of interest" description="Disordered" evidence="1">
    <location>
        <begin position="268"/>
        <end position="297"/>
    </location>
</feature>
<proteinExistence type="predicted"/>
<dbReference type="AlphaFoldDB" id="A0A4Y2UNN6"/>
<gene>
    <name evidence="2" type="ORF">AVEN_108761_1</name>
</gene>
<evidence type="ECO:0000256" key="1">
    <source>
        <dbReference type="SAM" id="MobiDB-lite"/>
    </source>
</evidence>
<keyword evidence="3" id="KW-1185">Reference proteome</keyword>
<dbReference type="InterPro" id="IPR011992">
    <property type="entry name" value="EF-hand-dom_pair"/>
</dbReference>
<dbReference type="SUPFAM" id="SSF47473">
    <property type="entry name" value="EF-hand"/>
    <property type="match status" value="1"/>
</dbReference>